<feature type="domain" description="Cysteine-rich CPCC" evidence="2">
    <location>
        <begin position="14"/>
        <end position="81"/>
    </location>
</feature>
<comment type="caution">
    <text evidence="3">The sequence shown here is derived from an EMBL/GenBank/DDBJ whole genome shotgun (WGS) entry which is preliminary data.</text>
</comment>
<dbReference type="Proteomes" id="UP000281738">
    <property type="component" value="Unassembled WGS sequence"/>
</dbReference>
<feature type="region of interest" description="Disordered" evidence="1">
    <location>
        <begin position="65"/>
        <end position="90"/>
    </location>
</feature>
<organism evidence="3 4">
    <name type="scientific">Nocardioides aurantiacus</name>
    <dbReference type="NCBI Taxonomy" id="86796"/>
    <lineage>
        <taxon>Bacteria</taxon>
        <taxon>Bacillati</taxon>
        <taxon>Actinomycetota</taxon>
        <taxon>Actinomycetes</taxon>
        <taxon>Propionibacteriales</taxon>
        <taxon>Nocardioidaceae</taxon>
        <taxon>Nocardioides</taxon>
    </lineage>
</organism>
<name>A0A3N2CRI4_9ACTN</name>
<sequence>MWPRLRADTRARMYACPCCGYRTLPGRGDYDLCPVCWWEDESVEPWEFSGPNGQTLVEAQQDFLSETLPYPRRPGKVRAPRRREARDPEWSPIELTDELRARVRQASSDERLRREEEDRRYDQAVVDDPEGPFREYNAGVRRIAADAPSMTHRQVKQELTDLNREHGPGLPASFVDLHSRLISDENFYRHHPLHAAWWMLRFARPGTVQQHWAMLRTGRITLAG</sequence>
<proteinExistence type="predicted"/>
<evidence type="ECO:0000313" key="4">
    <source>
        <dbReference type="Proteomes" id="UP000281738"/>
    </source>
</evidence>
<protein>
    <recommendedName>
        <fullName evidence="2">Cysteine-rich CPCC domain-containing protein</fullName>
    </recommendedName>
</protein>
<reference evidence="3 4" key="1">
    <citation type="submission" date="2018-11" db="EMBL/GenBank/DDBJ databases">
        <title>Sequencing the genomes of 1000 actinobacteria strains.</title>
        <authorList>
            <person name="Klenk H.-P."/>
        </authorList>
    </citation>
    <scope>NUCLEOTIDE SEQUENCE [LARGE SCALE GENOMIC DNA]</scope>
    <source>
        <strain evidence="3 4">DSM 12652</strain>
    </source>
</reference>
<keyword evidence="4" id="KW-1185">Reference proteome</keyword>
<dbReference type="InterPro" id="IPR025983">
    <property type="entry name" value="Cys_rich_CPCC"/>
</dbReference>
<evidence type="ECO:0000313" key="3">
    <source>
        <dbReference type="EMBL" id="ROR90139.1"/>
    </source>
</evidence>
<dbReference type="AlphaFoldDB" id="A0A3N2CRI4"/>
<accession>A0A3N2CRI4</accession>
<evidence type="ECO:0000259" key="2">
    <source>
        <dbReference type="Pfam" id="PF14206"/>
    </source>
</evidence>
<dbReference type="EMBL" id="RKHO01000001">
    <property type="protein sequence ID" value="ROR90139.1"/>
    <property type="molecule type" value="Genomic_DNA"/>
</dbReference>
<dbReference type="Pfam" id="PF14206">
    <property type="entry name" value="Cys_rich_CPCC"/>
    <property type="match status" value="1"/>
</dbReference>
<evidence type="ECO:0000256" key="1">
    <source>
        <dbReference type="SAM" id="MobiDB-lite"/>
    </source>
</evidence>
<gene>
    <name evidence="3" type="ORF">EDD33_0974</name>
</gene>